<feature type="transmembrane region" description="Helical" evidence="1">
    <location>
        <begin position="38"/>
        <end position="62"/>
    </location>
</feature>
<organism evidence="2 3">
    <name type="scientific">Azospirillum oleiclasticum</name>
    <dbReference type="NCBI Taxonomy" id="2735135"/>
    <lineage>
        <taxon>Bacteria</taxon>
        <taxon>Pseudomonadati</taxon>
        <taxon>Pseudomonadota</taxon>
        <taxon>Alphaproteobacteria</taxon>
        <taxon>Rhodospirillales</taxon>
        <taxon>Azospirillaceae</taxon>
        <taxon>Azospirillum</taxon>
    </lineage>
</organism>
<accession>A0ABX2T328</accession>
<protein>
    <submittedName>
        <fullName evidence="2">Uncharacterized protein</fullName>
    </submittedName>
</protein>
<evidence type="ECO:0000313" key="2">
    <source>
        <dbReference type="EMBL" id="NYZ18707.1"/>
    </source>
</evidence>
<dbReference type="EMBL" id="JABFDB010000001">
    <property type="protein sequence ID" value="NYZ18707.1"/>
    <property type="molecule type" value="Genomic_DNA"/>
</dbReference>
<keyword evidence="1" id="KW-1133">Transmembrane helix</keyword>
<sequence length="105" mass="11159">MTPRGLFAALGLVCLLNGLFSPAVWLMWQTAPLWMPDFLLVVPGMLFFVSPLVLALLTMLVSGVPAALYERATGAADTGMRSLSIWLGTAVLLSLPAAWTLAGIL</sequence>
<keyword evidence="1" id="KW-0812">Transmembrane</keyword>
<reference evidence="2 3" key="1">
    <citation type="submission" date="2020-05" db="EMBL/GenBank/DDBJ databases">
        <title>Azospirillum oleiclasticum sp. nov, a nitrogen-fixing and heavy crude oil-emulsifying bacterium isolated from the crude oil of Yumen Oilfield.</title>
        <authorList>
            <person name="Wu D."/>
            <person name="Cai M."/>
            <person name="Zhang X."/>
        </authorList>
    </citation>
    <scope>NUCLEOTIDE SEQUENCE [LARGE SCALE GENOMIC DNA]</scope>
    <source>
        <strain evidence="2 3">ROY-1-1-2</strain>
    </source>
</reference>
<keyword evidence="3" id="KW-1185">Reference proteome</keyword>
<comment type="caution">
    <text evidence="2">The sequence shown here is derived from an EMBL/GenBank/DDBJ whole genome shotgun (WGS) entry which is preliminary data.</text>
</comment>
<name>A0ABX2T328_9PROT</name>
<dbReference type="Proteomes" id="UP000584642">
    <property type="component" value="Unassembled WGS sequence"/>
</dbReference>
<proteinExistence type="predicted"/>
<evidence type="ECO:0000313" key="3">
    <source>
        <dbReference type="Proteomes" id="UP000584642"/>
    </source>
</evidence>
<feature type="transmembrane region" description="Helical" evidence="1">
    <location>
        <begin position="83"/>
        <end position="102"/>
    </location>
</feature>
<gene>
    <name evidence="2" type="ORF">HND93_03205</name>
</gene>
<keyword evidence="1" id="KW-0472">Membrane</keyword>
<dbReference type="RefSeq" id="WP_180280428.1">
    <property type="nucleotide sequence ID" value="NZ_JABFDB010000001.1"/>
</dbReference>
<evidence type="ECO:0000256" key="1">
    <source>
        <dbReference type="SAM" id="Phobius"/>
    </source>
</evidence>